<feature type="region of interest" description="Disordered" evidence="1">
    <location>
        <begin position="1"/>
        <end position="30"/>
    </location>
</feature>
<gene>
    <name evidence="2" type="ORF">H8K43_00980</name>
</gene>
<keyword evidence="3" id="KW-1185">Reference proteome</keyword>
<feature type="compositionally biased region" description="Polar residues" evidence="1">
    <location>
        <begin position="1"/>
        <end position="21"/>
    </location>
</feature>
<comment type="caution">
    <text evidence="2">The sequence shown here is derived from an EMBL/GenBank/DDBJ whole genome shotgun (WGS) entry which is preliminary data.</text>
</comment>
<organism evidence="2 3">
    <name type="scientific">Undibacterium curvum</name>
    <dbReference type="NCBI Taxonomy" id="2762294"/>
    <lineage>
        <taxon>Bacteria</taxon>
        <taxon>Pseudomonadati</taxon>
        <taxon>Pseudomonadota</taxon>
        <taxon>Betaproteobacteria</taxon>
        <taxon>Burkholderiales</taxon>
        <taxon>Oxalobacteraceae</taxon>
        <taxon>Undibacterium</taxon>
    </lineage>
</organism>
<reference evidence="2 3" key="1">
    <citation type="submission" date="2020-08" db="EMBL/GenBank/DDBJ databases">
        <title>Novel species isolated from subtropical streams in China.</title>
        <authorList>
            <person name="Lu H."/>
        </authorList>
    </citation>
    <scope>NUCLEOTIDE SEQUENCE [LARGE SCALE GENOMIC DNA]</scope>
    <source>
        <strain evidence="2 3">CY22W</strain>
    </source>
</reference>
<proteinExistence type="predicted"/>
<name>A0ABR7A0H8_9BURK</name>
<accession>A0ABR7A0H8</accession>
<dbReference type="EMBL" id="JACOGD010000001">
    <property type="protein sequence ID" value="MBC3930231.1"/>
    <property type="molecule type" value="Genomic_DNA"/>
</dbReference>
<sequence>MGSSLAEANSGTKSNDSTQPETVDVDFEEAKVGNKTDPAFKRKLSTLGSLWSRAKNTQDILEKFKGDDTCFNGVVSDIREKGYDSEYAAVLGVALKTDDKDFLARAVASQRDKAYDSGMSRATLLEAVATHGLADLGFTDVAVVNHLKFGNLTKETLDFFSDPTSAKGITRNAWVGMYEAGITDFRTFEQVGYAAFERKAGQAETIAGAAWLGADVLMDPKKYLNIIRGVGAELSGIAGASAQRLGRLQSFLSGKMDTLYSNLARPGLDSTFARIEPQIAKQGFETGVVVDDAGRVLVRRDAKIGQDSAIMFTQEERNLISGNTFTHNHPNGSPFSIADIRSGLAY</sequence>
<protein>
    <submittedName>
        <fullName evidence="2">Uncharacterized protein</fullName>
    </submittedName>
</protein>
<dbReference type="Proteomes" id="UP000654304">
    <property type="component" value="Unassembled WGS sequence"/>
</dbReference>
<dbReference type="RefSeq" id="WP_186902128.1">
    <property type="nucleotide sequence ID" value="NZ_JACOGD010000001.1"/>
</dbReference>
<evidence type="ECO:0000313" key="2">
    <source>
        <dbReference type="EMBL" id="MBC3930231.1"/>
    </source>
</evidence>
<evidence type="ECO:0000313" key="3">
    <source>
        <dbReference type="Proteomes" id="UP000654304"/>
    </source>
</evidence>
<evidence type="ECO:0000256" key="1">
    <source>
        <dbReference type="SAM" id="MobiDB-lite"/>
    </source>
</evidence>